<dbReference type="Pfam" id="PF13641">
    <property type="entry name" value="Glyco_tranf_2_3"/>
    <property type="match status" value="1"/>
</dbReference>
<keyword evidence="3" id="KW-1185">Reference proteome</keyword>
<accession>A0A1V9DJC5</accession>
<dbReference type="InterPro" id="IPR029044">
    <property type="entry name" value="Nucleotide-diphossugar_trans"/>
</dbReference>
<dbReference type="InterPro" id="IPR050834">
    <property type="entry name" value="Glycosyltransf_2"/>
</dbReference>
<dbReference type="SUPFAM" id="SSF53448">
    <property type="entry name" value="Nucleotide-diphospho-sugar transferases"/>
    <property type="match status" value="3"/>
</dbReference>
<feature type="domain" description="Glycosyltransferase 2-like" evidence="1">
    <location>
        <begin position="10"/>
        <end position="177"/>
    </location>
</feature>
<evidence type="ECO:0000313" key="2">
    <source>
        <dbReference type="EMBL" id="OQP33962.1"/>
    </source>
</evidence>
<evidence type="ECO:0000313" key="3">
    <source>
        <dbReference type="Proteomes" id="UP000192769"/>
    </source>
</evidence>
<reference evidence="2 3" key="1">
    <citation type="submission" date="2017-02" db="EMBL/GenBank/DDBJ databases">
        <title>Whole genome shotgun sequence of Pantoea agglomerans strain AS1 isolated from a cycad, Zamia floridana in Central Florida, USA.</title>
        <authorList>
            <person name="Lata P."/>
            <person name="Govindarajan S."/>
            <person name="Qi F."/>
            <person name="Li J.-L."/>
            <person name="Maurya S.K."/>
            <person name="Sahoo M.K."/>
        </authorList>
    </citation>
    <scope>NUCLEOTIDE SEQUENCE [LARGE SCALE GENOMIC DNA]</scope>
    <source>
        <strain evidence="2 3">AS1</strain>
    </source>
</reference>
<sequence length="1171" mass="131470">MKPLPSVTIIITACQPVWLEAALNSALAQHYPYCDILIADNSGKNFITALLQPYFNRPGHPIRHRIFPAAHPDLIAEAITQAEGEYIKILSAADILAPTAISTMVDALMAAPQAIMAISKRNRVDARGELQPDILSTAAFLPQPCLIPGISLLRYQCRLHYNLLGDMSAALLRRDALHALLPALFTLDGEAMPEIAALLLYAKLLTQGDLIWFPEPLCSVRLSDVYTQPHQSEDEEKFRLPRERLIQSLRKAPWYHASIHPSEFIDVQLLAQPEKPVQFDLIREQHKALNRDALRQWCQVRRLEPFQHTYLAQLSKTQPQPENVAVVIRVDEQNASGVATTLSSLSDFCSPLMTLRPLLVGRVEEGENAYAAGANNSIAVINRLIREQRADWFIFVDAGTLFNASGLIALSTALHAVGQTLALYADEFFFIDNEPQGIAFRPDFNLDMLLSSPKMLAQHWLFSRELLLAAEGLDAQFPQAAELDLILKLIVSQGLNSVGHLAEPLLTAHLQSRDITADAQVIQRHLQNRGYASAEIALDSFYNYRLRYNHVEQPLVSIAILAGQSLPALISCVTSLMEKTRYQHYELLIVADDNASQERDSWLNAIADVDPQRIRVLRYSAPWHQGAMANVAAEQARGEYILLMHVELAITDSDWLHNLLNHGQRPEVAIVGGKQLTADQKVRHAGYVMGVGGAVGEVFRGLDDKAATALGRLHLDQNYCAVAGDFMLVRREVFAALNGFDETLKLFGDVDFCLRARNLGYMTVWTPYARVLRAADRKNPFAGVSLQAAARLKQQEEDKLFQRWLPVIGRDPAYNSNLSLRSRHFDINNDSEMSWRPAQRDELPQLLLNHSDTAGCGHYRMIQPLNAMQQEGVAQGKASLSLLNLSEVAQYQPDSLIIQRRYAPAFQHWIERVGQLPGVFKVFELDDYILNLPMKHYNRANFRQEVSGHLRKSLSYFDRFVVSTPSLAEALGAFHPDIQVVLNRLPVNWWGNLHSLRNQGRKPRVGWAGGSSHQGDLEMIADVVKALANEVEWVFMGMCPEKLRPYVHEQHSGVDISLYPAALAALNLDLAIAPVEDNIFNHCKSNLRLMEYGACGVPVVCSDVECYRNTALSTSVTRVKNRYKDWIDAIRMHLSEHEHSERAGLALQAQVRQEWMLTGEHTQNWLKAWRA</sequence>
<dbReference type="EMBL" id="MWUE01000015">
    <property type="protein sequence ID" value="OQP33962.1"/>
    <property type="molecule type" value="Genomic_DNA"/>
</dbReference>
<dbReference type="InterPro" id="IPR001173">
    <property type="entry name" value="Glyco_trans_2-like"/>
</dbReference>
<dbReference type="PANTHER" id="PTHR43685">
    <property type="entry name" value="GLYCOSYLTRANSFERASE"/>
    <property type="match status" value="1"/>
</dbReference>
<dbReference type="Proteomes" id="UP000192769">
    <property type="component" value="Unassembled WGS sequence"/>
</dbReference>
<dbReference type="RefSeq" id="WP_081139118.1">
    <property type="nucleotide sequence ID" value="NZ_MWUE01000015.1"/>
</dbReference>
<comment type="caution">
    <text evidence="2">The sequence shown here is derived from an EMBL/GenBank/DDBJ whole genome shotgun (WGS) entry which is preliminary data.</text>
</comment>
<organism evidence="2 3">
    <name type="scientific">Pantoea latae</name>
    <dbReference type="NCBI Taxonomy" id="1964541"/>
    <lineage>
        <taxon>Bacteria</taxon>
        <taxon>Pseudomonadati</taxon>
        <taxon>Pseudomonadota</taxon>
        <taxon>Gammaproteobacteria</taxon>
        <taxon>Enterobacterales</taxon>
        <taxon>Erwiniaceae</taxon>
        <taxon>Pantoea</taxon>
    </lineage>
</organism>
<dbReference type="Gene3D" id="3.90.550.10">
    <property type="entry name" value="Spore Coat Polysaccharide Biosynthesis Protein SpsA, Chain A"/>
    <property type="match status" value="3"/>
</dbReference>
<gene>
    <name evidence="2" type="ORF">B2J69_10325</name>
</gene>
<name>A0A1V9DJC5_9GAMM</name>
<dbReference type="PANTHER" id="PTHR43685:SF2">
    <property type="entry name" value="GLYCOSYLTRANSFERASE 2-LIKE DOMAIN-CONTAINING PROTEIN"/>
    <property type="match status" value="1"/>
</dbReference>
<dbReference type="SUPFAM" id="SSF53756">
    <property type="entry name" value="UDP-Glycosyltransferase/glycogen phosphorylase"/>
    <property type="match status" value="1"/>
</dbReference>
<dbReference type="OrthoDB" id="9179784at2"/>
<dbReference type="Gene3D" id="3.40.50.2000">
    <property type="entry name" value="Glycogen Phosphorylase B"/>
    <property type="match status" value="1"/>
</dbReference>
<evidence type="ECO:0000259" key="1">
    <source>
        <dbReference type="Pfam" id="PF00535"/>
    </source>
</evidence>
<proteinExistence type="predicted"/>
<dbReference type="AlphaFoldDB" id="A0A1V9DJC5"/>
<dbReference type="Pfam" id="PF00535">
    <property type="entry name" value="Glycos_transf_2"/>
    <property type="match status" value="1"/>
</dbReference>
<protein>
    <submittedName>
        <fullName evidence="2">O-antigen biosynthesis protein</fullName>
    </submittedName>
</protein>